<dbReference type="InterPro" id="IPR001680">
    <property type="entry name" value="WD40_rpt"/>
</dbReference>
<gene>
    <name evidence="10" type="ORF">BCR35DRAFT_310850</name>
</gene>
<dbReference type="FunFam" id="2.130.10.10:FF:000197">
    <property type="entry name" value="Coronin"/>
    <property type="match status" value="1"/>
</dbReference>
<keyword evidence="2" id="KW-0597">Phosphoprotein</keyword>
<dbReference type="Pfam" id="PF00400">
    <property type="entry name" value="WD40"/>
    <property type="match status" value="2"/>
</dbReference>
<dbReference type="InterPro" id="IPR015505">
    <property type="entry name" value="Coronin"/>
</dbReference>
<evidence type="ECO:0000313" key="10">
    <source>
        <dbReference type="EMBL" id="ORY48409.1"/>
    </source>
</evidence>
<dbReference type="InterPro" id="IPR036322">
    <property type="entry name" value="WD40_repeat_dom_sf"/>
</dbReference>
<dbReference type="SMART" id="SM00320">
    <property type="entry name" value="WD40"/>
    <property type="match status" value="4"/>
</dbReference>
<evidence type="ECO:0000256" key="1">
    <source>
        <dbReference type="ARBA" id="ARBA00009482"/>
    </source>
</evidence>
<comment type="caution">
    <text evidence="10">The sequence shown here is derived from an EMBL/GenBank/DDBJ whole genome shotgun (WGS) entry which is preliminary data.</text>
</comment>
<comment type="subunit">
    <text evidence="7">Binds to F-actin.</text>
</comment>
<feature type="compositionally biased region" description="Low complexity" evidence="8">
    <location>
        <begin position="436"/>
        <end position="448"/>
    </location>
</feature>
<dbReference type="SMART" id="SM01167">
    <property type="entry name" value="DUF1900"/>
    <property type="match status" value="1"/>
</dbReference>
<reference evidence="10 11" key="1">
    <citation type="submission" date="2016-07" db="EMBL/GenBank/DDBJ databases">
        <title>Pervasive Adenine N6-methylation of Active Genes in Fungi.</title>
        <authorList>
            <consortium name="DOE Joint Genome Institute"/>
            <person name="Mondo S.J."/>
            <person name="Dannebaum R.O."/>
            <person name="Kuo R.C."/>
            <person name="Labutti K."/>
            <person name="Haridas S."/>
            <person name="Kuo A."/>
            <person name="Salamov A."/>
            <person name="Ahrendt S.R."/>
            <person name="Lipzen A."/>
            <person name="Sullivan W."/>
            <person name="Andreopoulos W.B."/>
            <person name="Clum A."/>
            <person name="Lindquist E."/>
            <person name="Daum C."/>
            <person name="Ramamoorthy G.K."/>
            <person name="Gryganskyi A."/>
            <person name="Culley D."/>
            <person name="Magnuson J.K."/>
            <person name="James T.Y."/>
            <person name="O'Malley M.A."/>
            <person name="Stajich J.E."/>
            <person name="Spatafora J.W."/>
            <person name="Visel A."/>
            <person name="Grigoriev I.V."/>
        </authorList>
    </citation>
    <scope>NUCLEOTIDE SEQUENCE [LARGE SCALE GENOMIC DNA]</scope>
    <source>
        <strain evidence="10 11">62-1032</strain>
    </source>
</reference>
<name>A0A1Y2CN01_9BASI</name>
<evidence type="ECO:0000256" key="2">
    <source>
        <dbReference type="ARBA" id="ARBA00022553"/>
    </source>
</evidence>
<evidence type="ECO:0000256" key="3">
    <source>
        <dbReference type="ARBA" id="ARBA00022574"/>
    </source>
</evidence>
<feature type="region of interest" description="Disordered" evidence="8">
    <location>
        <begin position="409"/>
        <end position="498"/>
    </location>
</feature>
<organism evidence="10 11">
    <name type="scientific">Leucosporidium creatinivorum</name>
    <dbReference type="NCBI Taxonomy" id="106004"/>
    <lineage>
        <taxon>Eukaryota</taxon>
        <taxon>Fungi</taxon>
        <taxon>Dikarya</taxon>
        <taxon>Basidiomycota</taxon>
        <taxon>Pucciniomycotina</taxon>
        <taxon>Microbotryomycetes</taxon>
        <taxon>Leucosporidiales</taxon>
        <taxon>Leucosporidium</taxon>
    </lineage>
</organism>
<proteinExistence type="inferred from homology"/>
<dbReference type="Gene3D" id="2.130.10.10">
    <property type="entry name" value="YVTN repeat-like/Quinoprotein amine dehydrogenase"/>
    <property type="match status" value="1"/>
</dbReference>
<dbReference type="PANTHER" id="PTHR10856:SF0">
    <property type="entry name" value="CORONIN"/>
    <property type="match status" value="1"/>
</dbReference>
<protein>
    <recommendedName>
        <fullName evidence="9">DUF1899 domain-containing protein</fullName>
    </recommendedName>
</protein>
<dbReference type="InterPro" id="IPR015048">
    <property type="entry name" value="DUF1899"/>
</dbReference>
<evidence type="ECO:0000256" key="5">
    <source>
        <dbReference type="ARBA" id="ARBA00023054"/>
    </source>
</evidence>
<evidence type="ECO:0000256" key="8">
    <source>
        <dbReference type="SAM" id="MobiDB-lite"/>
    </source>
</evidence>
<dbReference type="SMART" id="SM01166">
    <property type="entry name" value="DUF1899"/>
    <property type="match status" value="1"/>
</dbReference>
<accession>A0A1Y2CN01</accession>
<dbReference type="FunCoup" id="A0A1Y2CN01">
    <property type="interactions" value="104"/>
</dbReference>
<keyword evidence="11" id="KW-1185">Reference proteome</keyword>
<dbReference type="SUPFAM" id="SSF50978">
    <property type="entry name" value="WD40 repeat-like"/>
    <property type="match status" value="1"/>
</dbReference>
<dbReference type="Pfam" id="PF08953">
    <property type="entry name" value="DUF1899"/>
    <property type="match status" value="1"/>
</dbReference>
<dbReference type="GO" id="GO:0030479">
    <property type="term" value="C:actin cortical patch"/>
    <property type="evidence" value="ECO:0007669"/>
    <property type="project" value="UniProtKB-ARBA"/>
</dbReference>
<keyword evidence="3" id="KW-0853">WD repeat</keyword>
<evidence type="ECO:0000313" key="11">
    <source>
        <dbReference type="Proteomes" id="UP000193467"/>
    </source>
</evidence>
<dbReference type="PANTHER" id="PTHR10856">
    <property type="entry name" value="CORONIN"/>
    <property type="match status" value="1"/>
</dbReference>
<dbReference type="InterPro" id="IPR015943">
    <property type="entry name" value="WD40/YVTN_repeat-like_dom_sf"/>
</dbReference>
<dbReference type="AlphaFoldDB" id="A0A1Y2CN01"/>
<dbReference type="Pfam" id="PF16300">
    <property type="entry name" value="WD40_4"/>
    <property type="match status" value="1"/>
</dbReference>
<evidence type="ECO:0000259" key="9">
    <source>
        <dbReference type="SMART" id="SM01166"/>
    </source>
</evidence>
<dbReference type="Proteomes" id="UP000193467">
    <property type="component" value="Unassembled WGS sequence"/>
</dbReference>
<dbReference type="EMBL" id="MCGR01000114">
    <property type="protein sequence ID" value="ORY48409.1"/>
    <property type="molecule type" value="Genomic_DNA"/>
</dbReference>
<evidence type="ECO:0000256" key="6">
    <source>
        <dbReference type="ARBA" id="ARBA00023203"/>
    </source>
</evidence>
<keyword evidence="4" id="KW-0677">Repeat</keyword>
<sequence length="523" mass="56489">MSRFVRQSSYRHVFGQPAKKELVHDNVKISASAWDTNLVTASGKYLAVNYQASGGGAFLVTPLDETGKLPDLFPLCRAHTAPVLDTAWSPFDDSLVASAGEDGRVAITRVDEQILRNAWSGEPDVPDLEPVAKFNAHGRKAGHVLWHPTADGILASASNDVKIWDVSAQKAVYTSDTHADMVQSLSWDFCGTVYATTCKDKKLRLFDPRAGSSAVTVADSHSGIKGSRVEWMGSLDRIVTTGFSKMSERQVYVWDSRDLVKGPVKTITIDQSSGTLMPFWNASNNILFLAGKGDGNVRYYEYENDDLHYLTEFSSPQPQRGMCFLPSRAVNVAENEIARAFKAVGSMIEPISFIVPRKSDAFQADLYPPAPSATASLSAEEWLSGKTAEPILVNMENQQQSAPVAVAAKSYTPPTPAPAPVPAPAPAATPTPPRTASPAPVATPTRAPSEPKPEPKPEPVAATIVEKSTPSSTPASNGSSSGEEVASLRKENEKLKGEVAERDTIIRELELKLERVRAFAKDL</sequence>
<dbReference type="InParanoid" id="A0A1Y2CN01"/>
<dbReference type="STRING" id="106004.A0A1Y2CN01"/>
<evidence type="ECO:0000256" key="4">
    <source>
        <dbReference type="ARBA" id="ARBA00022737"/>
    </source>
</evidence>
<dbReference type="GO" id="GO:0007015">
    <property type="term" value="P:actin filament organization"/>
    <property type="evidence" value="ECO:0007669"/>
    <property type="project" value="TreeGrafter"/>
</dbReference>
<dbReference type="OrthoDB" id="1850764at2759"/>
<feature type="compositionally biased region" description="Low complexity" evidence="8">
    <location>
        <begin position="468"/>
        <end position="482"/>
    </location>
</feature>
<keyword evidence="5" id="KW-0175">Coiled coil</keyword>
<feature type="compositionally biased region" description="Basic and acidic residues" evidence="8">
    <location>
        <begin position="486"/>
        <end position="498"/>
    </location>
</feature>
<feature type="domain" description="DUF1899" evidence="9">
    <location>
        <begin position="3"/>
        <end position="67"/>
    </location>
</feature>
<keyword evidence="6" id="KW-0009">Actin-binding</keyword>
<feature type="compositionally biased region" description="Pro residues" evidence="8">
    <location>
        <begin position="413"/>
        <end position="435"/>
    </location>
</feature>
<evidence type="ECO:0000256" key="7">
    <source>
        <dbReference type="ARBA" id="ARBA00062568"/>
    </source>
</evidence>
<dbReference type="GO" id="GO:0051015">
    <property type="term" value="F:actin filament binding"/>
    <property type="evidence" value="ECO:0007669"/>
    <property type="project" value="TreeGrafter"/>
</dbReference>
<comment type="similarity">
    <text evidence="1">Belongs to the WD repeat coronin family.</text>
</comment>